<reference evidence="1" key="1">
    <citation type="submission" date="2021-02" db="EMBL/GenBank/DDBJ databases">
        <authorList>
            <person name="Nowell W R."/>
        </authorList>
    </citation>
    <scope>NUCLEOTIDE SEQUENCE</scope>
</reference>
<evidence type="ECO:0000313" key="3">
    <source>
        <dbReference type="Proteomes" id="UP000663829"/>
    </source>
</evidence>
<gene>
    <name evidence="1" type="ORF">GPM918_LOCUS45132</name>
    <name evidence="2" type="ORF">SRO942_LOCUS47392</name>
</gene>
<comment type="caution">
    <text evidence="1">The sequence shown here is derived from an EMBL/GenBank/DDBJ whole genome shotgun (WGS) entry which is preliminary data.</text>
</comment>
<name>A0A816DW33_9BILA</name>
<evidence type="ECO:0000313" key="1">
    <source>
        <dbReference type="EMBL" id="CAF1644262.1"/>
    </source>
</evidence>
<evidence type="ECO:0000313" key="2">
    <source>
        <dbReference type="EMBL" id="CAF4561200.1"/>
    </source>
</evidence>
<dbReference type="AlphaFoldDB" id="A0A816DW33"/>
<dbReference type="Proteomes" id="UP000681722">
    <property type="component" value="Unassembled WGS sequence"/>
</dbReference>
<organism evidence="1 3">
    <name type="scientific">Didymodactylos carnosus</name>
    <dbReference type="NCBI Taxonomy" id="1234261"/>
    <lineage>
        <taxon>Eukaryota</taxon>
        <taxon>Metazoa</taxon>
        <taxon>Spiralia</taxon>
        <taxon>Gnathifera</taxon>
        <taxon>Rotifera</taxon>
        <taxon>Eurotatoria</taxon>
        <taxon>Bdelloidea</taxon>
        <taxon>Philodinida</taxon>
        <taxon>Philodinidae</taxon>
        <taxon>Didymodactylos</taxon>
    </lineage>
</organism>
<dbReference type="EMBL" id="CAJNOQ010048616">
    <property type="protein sequence ID" value="CAF1644262.1"/>
    <property type="molecule type" value="Genomic_DNA"/>
</dbReference>
<accession>A0A816DW33</accession>
<sequence>MYGDITYPEHVMRGLQMAVDILDEILLTMDKDYLNGISKECVYKALQSKLLAVLCDFQRELLSNSTPLYSKKRVLV</sequence>
<dbReference type="Proteomes" id="UP000663829">
    <property type="component" value="Unassembled WGS sequence"/>
</dbReference>
<proteinExistence type="predicted"/>
<protein>
    <submittedName>
        <fullName evidence="1">Uncharacterized protein</fullName>
    </submittedName>
</protein>
<dbReference type="EMBL" id="CAJOBC010118011">
    <property type="protein sequence ID" value="CAF4561200.1"/>
    <property type="molecule type" value="Genomic_DNA"/>
</dbReference>
<keyword evidence="3" id="KW-1185">Reference proteome</keyword>
<dbReference type="OrthoDB" id="381190at2759"/>